<accession>A0AAJ1WRE0</accession>
<dbReference type="InterPro" id="IPR047764">
    <property type="entry name" value="CmpA"/>
</dbReference>
<comment type="caution">
    <text evidence="2">The sequence shown here is derived from an EMBL/GenBank/DDBJ whole genome shotgun (WGS) entry which is preliminary data.</text>
</comment>
<proteinExistence type="predicted"/>
<dbReference type="AlphaFoldDB" id="A0AAJ1WRE0"/>
<evidence type="ECO:0008006" key="4">
    <source>
        <dbReference type="Google" id="ProtNLM"/>
    </source>
</evidence>
<feature type="compositionally biased region" description="Basic and acidic residues" evidence="1">
    <location>
        <begin position="33"/>
        <end position="42"/>
    </location>
</feature>
<dbReference type="RefSeq" id="WP_307254124.1">
    <property type="nucleotide sequence ID" value="NZ_JAUSUV010000012.1"/>
</dbReference>
<evidence type="ECO:0000313" key="2">
    <source>
        <dbReference type="EMBL" id="MDQ0418422.1"/>
    </source>
</evidence>
<reference evidence="2 3" key="1">
    <citation type="submission" date="2023-07" db="EMBL/GenBank/DDBJ databases">
        <title>Genomic Encyclopedia of Type Strains, Phase IV (KMG-IV): sequencing the most valuable type-strain genomes for metagenomic binning, comparative biology and taxonomic classification.</title>
        <authorList>
            <person name="Goeker M."/>
        </authorList>
    </citation>
    <scope>NUCLEOTIDE SEQUENCE [LARGE SCALE GENOMIC DNA]</scope>
    <source>
        <strain evidence="2 3">DSM 46876</strain>
    </source>
</reference>
<feature type="region of interest" description="Disordered" evidence="1">
    <location>
        <begin position="33"/>
        <end position="52"/>
    </location>
</feature>
<name>A0AAJ1WRE0_9BACL</name>
<evidence type="ECO:0000256" key="1">
    <source>
        <dbReference type="SAM" id="MobiDB-lite"/>
    </source>
</evidence>
<protein>
    <recommendedName>
        <fullName evidence="4">Cortex morphogenetic protein CmpA</fullName>
    </recommendedName>
</protein>
<organism evidence="2 3">
    <name type="scientific">Croceifilum oryzae</name>
    <dbReference type="NCBI Taxonomy" id="1553429"/>
    <lineage>
        <taxon>Bacteria</taxon>
        <taxon>Bacillati</taxon>
        <taxon>Bacillota</taxon>
        <taxon>Bacilli</taxon>
        <taxon>Bacillales</taxon>
        <taxon>Thermoactinomycetaceae</taxon>
        <taxon>Croceifilum</taxon>
    </lineage>
</organism>
<dbReference type="NCBIfam" id="NF033225">
    <property type="entry name" value="spore_CmpA"/>
    <property type="match status" value="1"/>
</dbReference>
<gene>
    <name evidence="2" type="ORF">J2Z48_002614</name>
</gene>
<sequence>MPKWLTKQLMNAFRQHDRKQILFLNKCWFSYTKKEKEKDKKPSSQTQLGKDI</sequence>
<dbReference type="Proteomes" id="UP001238450">
    <property type="component" value="Unassembled WGS sequence"/>
</dbReference>
<dbReference type="EMBL" id="JAUSUV010000012">
    <property type="protein sequence ID" value="MDQ0418422.1"/>
    <property type="molecule type" value="Genomic_DNA"/>
</dbReference>
<evidence type="ECO:0000313" key="3">
    <source>
        <dbReference type="Proteomes" id="UP001238450"/>
    </source>
</evidence>
<dbReference type="Pfam" id="PF26301">
    <property type="entry name" value="spore_CmpA"/>
    <property type="match status" value="1"/>
</dbReference>
<feature type="compositionally biased region" description="Polar residues" evidence="1">
    <location>
        <begin position="43"/>
        <end position="52"/>
    </location>
</feature>
<keyword evidence="3" id="KW-1185">Reference proteome</keyword>